<dbReference type="InterPro" id="IPR011104">
    <property type="entry name" value="Hpr_kin/Pase_C"/>
</dbReference>
<name>A0ABU4WYQ5_9HYPH</name>
<keyword evidence="2" id="KW-0808">Transferase</keyword>
<protein>
    <submittedName>
        <fullName evidence="2">HPr kinase/phosphorylase</fullName>
    </submittedName>
</protein>
<accession>A0ABU4WYQ5</accession>
<keyword evidence="3" id="KW-1185">Reference proteome</keyword>
<dbReference type="CDD" id="cd01918">
    <property type="entry name" value="HprK_C"/>
    <property type="match status" value="1"/>
</dbReference>
<gene>
    <name evidence="2" type="ORF">RFM51_15070</name>
</gene>
<dbReference type="Pfam" id="PF07475">
    <property type="entry name" value="Hpr_kinase_C"/>
    <property type="match status" value="1"/>
</dbReference>
<dbReference type="GO" id="GO:0016301">
    <property type="term" value="F:kinase activity"/>
    <property type="evidence" value="ECO:0007669"/>
    <property type="project" value="UniProtKB-KW"/>
</dbReference>
<dbReference type="RefSeq" id="WP_320214861.1">
    <property type="nucleotide sequence ID" value="NZ_JAVIIS010000019.1"/>
</dbReference>
<dbReference type="Gene3D" id="3.40.50.300">
    <property type="entry name" value="P-loop containing nucleotide triphosphate hydrolases"/>
    <property type="match status" value="1"/>
</dbReference>
<keyword evidence="2" id="KW-0418">Kinase</keyword>
<reference evidence="2 3" key="1">
    <citation type="submission" date="2023-08" db="EMBL/GenBank/DDBJ databases">
        <title>Implementing the SeqCode for naming new Mesorhizobium species isolated from Vachellia karroo root nodules.</title>
        <authorList>
            <person name="Van Lill M."/>
        </authorList>
    </citation>
    <scope>NUCLEOTIDE SEQUENCE [LARGE SCALE GENOMIC DNA]</scope>
    <source>
        <strain evidence="2 3">VK3E</strain>
    </source>
</reference>
<evidence type="ECO:0000313" key="3">
    <source>
        <dbReference type="Proteomes" id="UP001272097"/>
    </source>
</evidence>
<dbReference type="SUPFAM" id="SSF53795">
    <property type="entry name" value="PEP carboxykinase-like"/>
    <property type="match status" value="1"/>
</dbReference>
<organism evidence="2 3">
    <name type="scientific">Mesorhizobium australafricanum</name>
    <dbReference type="NCBI Taxonomy" id="3072311"/>
    <lineage>
        <taxon>Bacteria</taxon>
        <taxon>Pseudomonadati</taxon>
        <taxon>Pseudomonadota</taxon>
        <taxon>Alphaproteobacteria</taxon>
        <taxon>Hyphomicrobiales</taxon>
        <taxon>Phyllobacteriaceae</taxon>
        <taxon>Mesorhizobium</taxon>
    </lineage>
</organism>
<evidence type="ECO:0000259" key="1">
    <source>
        <dbReference type="Pfam" id="PF07475"/>
    </source>
</evidence>
<dbReference type="Proteomes" id="UP001272097">
    <property type="component" value="Unassembled WGS sequence"/>
</dbReference>
<comment type="caution">
    <text evidence="2">The sequence shown here is derived from an EMBL/GenBank/DDBJ whole genome shotgun (WGS) entry which is preliminary data.</text>
</comment>
<feature type="domain" description="HPr kinase/phosphorylase C-terminal" evidence="1">
    <location>
        <begin position="6"/>
        <end position="86"/>
    </location>
</feature>
<dbReference type="EMBL" id="JAVIIS010000019">
    <property type="protein sequence ID" value="MDX8440914.1"/>
    <property type="molecule type" value="Genomic_DNA"/>
</dbReference>
<dbReference type="InterPro" id="IPR027417">
    <property type="entry name" value="P-loop_NTPase"/>
</dbReference>
<proteinExistence type="predicted"/>
<evidence type="ECO:0000313" key="2">
    <source>
        <dbReference type="EMBL" id="MDX8440914.1"/>
    </source>
</evidence>
<sequence length="153" mass="16102">MPDSAAKPRNIHGTAILIGEHGVLITGPSGAGKTTLALALLDHCQTRKVFSRLVADDQLFAAAHGGRLVCRAPTSIAGLAEVHGIGPRPLAFEPAAVIDLVVRLVEPAEMARLQDESAETIDGCRLSRIDVARQNVIAALPMVTARLSIQPFS</sequence>